<accession>A0A9W4WIF9</accession>
<evidence type="ECO:0000313" key="2">
    <source>
        <dbReference type="Proteomes" id="UP001153678"/>
    </source>
</evidence>
<gene>
    <name evidence="1" type="ORF">FWILDA_LOCUS1414</name>
</gene>
<protein>
    <submittedName>
        <fullName evidence="1">14285_t:CDS:1</fullName>
    </submittedName>
</protein>
<name>A0A9W4WIF9_9GLOM</name>
<dbReference type="EMBL" id="CAMKVN010000133">
    <property type="protein sequence ID" value="CAI2164135.1"/>
    <property type="molecule type" value="Genomic_DNA"/>
</dbReference>
<comment type="caution">
    <text evidence="1">The sequence shown here is derived from an EMBL/GenBank/DDBJ whole genome shotgun (WGS) entry which is preliminary data.</text>
</comment>
<dbReference type="AlphaFoldDB" id="A0A9W4WIF9"/>
<organism evidence="1 2">
    <name type="scientific">Funneliformis geosporum</name>
    <dbReference type="NCBI Taxonomy" id="1117311"/>
    <lineage>
        <taxon>Eukaryota</taxon>
        <taxon>Fungi</taxon>
        <taxon>Fungi incertae sedis</taxon>
        <taxon>Mucoromycota</taxon>
        <taxon>Glomeromycotina</taxon>
        <taxon>Glomeromycetes</taxon>
        <taxon>Glomerales</taxon>
        <taxon>Glomeraceae</taxon>
        <taxon>Funneliformis</taxon>
    </lineage>
</organism>
<dbReference type="Proteomes" id="UP001153678">
    <property type="component" value="Unassembled WGS sequence"/>
</dbReference>
<sequence length="44" mass="4974">MKQDLLSISLSLIMAEYLAYDLKEVLIKEDEIGVEGSEMQIINS</sequence>
<reference evidence="1" key="1">
    <citation type="submission" date="2022-08" db="EMBL/GenBank/DDBJ databases">
        <authorList>
            <person name="Kallberg Y."/>
            <person name="Tangrot J."/>
            <person name="Rosling A."/>
        </authorList>
    </citation>
    <scope>NUCLEOTIDE SEQUENCE</scope>
    <source>
        <strain evidence="1">Wild A</strain>
    </source>
</reference>
<proteinExistence type="predicted"/>
<evidence type="ECO:0000313" key="1">
    <source>
        <dbReference type="EMBL" id="CAI2164135.1"/>
    </source>
</evidence>
<keyword evidence="2" id="KW-1185">Reference proteome</keyword>